<evidence type="ECO:0000256" key="1">
    <source>
        <dbReference type="SAM" id="SignalP"/>
    </source>
</evidence>
<sequence>MKRRCAHLGFVLCLLMLNFYRARSHRPVVENCGNPHVHGGMVVQRYFIGKDSLKANPWTVMIMKKKTKTVRCLGVLLPSSTNSSSTVLTAAQCVKKSPVTDGGEYRMKVYSGVGKISPVAKTKVGKKSKPIQFDPSASPVCLGSEKGVVRNEICYISMFSNGELTTMPATVVPTDHCIRNSILETFDEYGVCVKQLKSKDFVVSGSPLVCLRNGKVHLFGVHIALVKNTHRQDGNAKLLGYFAAIPKESANNSLLLD</sequence>
<name>A0A5S6QUY9_TRIMR</name>
<accession>A0A5S6QUY9</accession>
<dbReference type="Gene3D" id="2.40.10.10">
    <property type="entry name" value="Trypsin-like serine proteases"/>
    <property type="match status" value="1"/>
</dbReference>
<proteinExistence type="predicted"/>
<evidence type="ECO:0000259" key="2">
    <source>
        <dbReference type="Pfam" id="PF00089"/>
    </source>
</evidence>
<dbReference type="InterPro" id="IPR043504">
    <property type="entry name" value="Peptidase_S1_PA_chymotrypsin"/>
</dbReference>
<organism evidence="3 4">
    <name type="scientific">Trichuris muris</name>
    <name type="common">Mouse whipworm</name>
    <dbReference type="NCBI Taxonomy" id="70415"/>
    <lineage>
        <taxon>Eukaryota</taxon>
        <taxon>Metazoa</taxon>
        <taxon>Ecdysozoa</taxon>
        <taxon>Nematoda</taxon>
        <taxon>Enoplea</taxon>
        <taxon>Dorylaimia</taxon>
        <taxon>Trichinellida</taxon>
        <taxon>Trichuridae</taxon>
        <taxon>Trichuris</taxon>
    </lineage>
</organism>
<dbReference type="InterPro" id="IPR001254">
    <property type="entry name" value="Trypsin_dom"/>
</dbReference>
<dbReference type="GO" id="GO:0004252">
    <property type="term" value="F:serine-type endopeptidase activity"/>
    <property type="evidence" value="ECO:0007669"/>
    <property type="project" value="InterPro"/>
</dbReference>
<evidence type="ECO:0000313" key="4">
    <source>
        <dbReference type="WBParaSite" id="TMUE_3000011221.1"/>
    </source>
</evidence>
<dbReference type="Proteomes" id="UP000046395">
    <property type="component" value="Unassembled WGS sequence"/>
</dbReference>
<feature type="signal peptide" evidence="1">
    <location>
        <begin position="1"/>
        <end position="24"/>
    </location>
</feature>
<evidence type="ECO:0000313" key="3">
    <source>
        <dbReference type="Proteomes" id="UP000046395"/>
    </source>
</evidence>
<dbReference type="InterPro" id="IPR009003">
    <property type="entry name" value="Peptidase_S1_PA"/>
</dbReference>
<keyword evidence="3" id="KW-1185">Reference proteome</keyword>
<keyword evidence="1" id="KW-0732">Signal</keyword>
<dbReference type="WBParaSite" id="TMUE_3000011221.1">
    <property type="protein sequence ID" value="TMUE_3000011221.1"/>
    <property type="gene ID" value="WBGene00294441"/>
</dbReference>
<feature type="domain" description="Peptidase S1" evidence="2">
    <location>
        <begin position="55"/>
        <end position="225"/>
    </location>
</feature>
<protein>
    <submittedName>
        <fullName evidence="4">Peptidase S1 domain-containing protein</fullName>
    </submittedName>
</protein>
<dbReference type="Pfam" id="PF00089">
    <property type="entry name" value="Trypsin"/>
    <property type="match status" value="1"/>
</dbReference>
<dbReference type="AlphaFoldDB" id="A0A5S6QUY9"/>
<dbReference type="GO" id="GO:0006508">
    <property type="term" value="P:proteolysis"/>
    <property type="evidence" value="ECO:0007669"/>
    <property type="project" value="InterPro"/>
</dbReference>
<feature type="chain" id="PRO_5024361518" evidence="1">
    <location>
        <begin position="25"/>
        <end position="257"/>
    </location>
</feature>
<reference evidence="4" key="1">
    <citation type="submission" date="2019-12" db="UniProtKB">
        <authorList>
            <consortium name="WormBaseParasite"/>
        </authorList>
    </citation>
    <scope>IDENTIFICATION</scope>
</reference>
<dbReference type="SUPFAM" id="SSF50494">
    <property type="entry name" value="Trypsin-like serine proteases"/>
    <property type="match status" value="1"/>
</dbReference>